<organism evidence="1 2">
    <name type="scientific">Trichomonas vaginalis (strain ATCC PRA-98 / G3)</name>
    <dbReference type="NCBI Taxonomy" id="412133"/>
    <lineage>
        <taxon>Eukaryota</taxon>
        <taxon>Metamonada</taxon>
        <taxon>Parabasalia</taxon>
        <taxon>Trichomonadida</taxon>
        <taxon>Trichomonadidae</taxon>
        <taxon>Trichomonas</taxon>
    </lineage>
</organism>
<evidence type="ECO:0000313" key="2">
    <source>
        <dbReference type="Proteomes" id="UP000001542"/>
    </source>
</evidence>
<dbReference type="EMBL" id="DS113263">
    <property type="protein sequence ID" value="EAY14888.1"/>
    <property type="molecule type" value="Genomic_DNA"/>
</dbReference>
<reference evidence="1" key="1">
    <citation type="submission" date="2006-10" db="EMBL/GenBank/DDBJ databases">
        <authorList>
            <person name="Amadeo P."/>
            <person name="Zhao Q."/>
            <person name="Wortman J."/>
            <person name="Fraser-Liggett C."/>
            <person name="Carlton J."/>
        </authorList>
    </citation>
    <scope>NUCLEOTIDE SEQUENCE</scope>
    <source>
        <strain evidence="1">G3</strain>
    </source>
</reference>
<evidence type="ECO:0000313" key="1">
    <source>
        <dbReference type="EMBL" id="EAY14888.1"/>
    </source>
</evidence>
<dbReference type="OrthoDB" id="10528378at2759"/>
<reference evidence="1" key="2">
    <citation type="journal article" date="2007" name="Science">
        <title>Draft genome sequence of the sexually transmitted pathogen Trichomonas vaginalis.</title>
        <authorList>
            <person name="Carlton J.M."/>
            <person name="Hirt R.P."/>
            <person name="Silva J.C."/>
            <person name="Delcher A.L."/>
            <person name="Schatz M."/>
            <person name="Zhao Q."/>
            <person name="Wortman J.R."/>
            <person name="Bidwell S.L."/>
            <person name="Alsmark U.C.M."/>
            <person name="Besteiro S."/>
            <person name="Sicheritz-Ponten T."/>
            <person name="Noel C.J."/>
            <person name="Dacks J.B."/>
            <person name="Foster P.G."/>
            <person name="Simillion C."/>
            <person name="Van de Peer Y."/>
            <person name="Miranda-Saavedra D."/>
            <person name="Barton G.J."/>
            <person name="Westrop G.D."/>
            <person name="Mueller S."/>
            <person name="Dessi D."/>
            <person name="Fiori P.L."/>
            <person name="Ren Q."/>
            <person name="Paulsen I."/>
            <person name="Zhang H."/>
            <person name="Bastida-Corcuera F.D."/>
            <person name="Simoes-Barbosa A."/>
            <person name="Brown M.T."/>
            <person name="Hayes R.D."/>
            <person name="Mukherjee M."/>
            <person name="Okumura C.Y."/>
            <person name="Schneider R."/>
            <person name="Smith A.J."/>
            <person name="Vanacova S."/>
            <person name="Villalvazo M."/>
            <person name="Haas B.J."/>
            <person name="Pertea M."/>
            <person name="Feldblyum T.V."/>
            <person name="Utterback T.R."/>
            <person name="Shu C.L."/>
            <person name="Osoegawa K."/>
            <person name="de Jong P.J."/>
            <person name="Hrdy I."/>
            <person name="Horvathova L."/>
            <person name="Zubacova Z."/>
            <person name="Dolezal P."/>
            <person name="Malik S.B."/>
            <person name="Logsdon J.M. Jr."/>
            <person name="Henze K."/>
            <person name="Gupta A."/>
            <person name="Wang C.C."/>
            <person name="Dunne R.L."/>
            <person name="Upcroft J.A."/>
            <person name="Upcroft P."/>
            <person name="White O."/>
            <person name="Salzberg S.L."/>
            <person name="Tang P."/>
            <person name="Chiu C.-H."/>
            <person name="Lee Y.-S."/>
            <person name="Embley T.M."/>
            <person name="Coombs G.H."/>
            <person name="Mottram J.C."/>
            <person name="Tachezy J."/>
            <person name="Fraser-Liggett C.M."/>
            <person name="Johnson P.J."/>
        </authorList>
    </citation>
    <scope>NUCLEOTIDE SEQUENCE [LARGE SCALE GENOMIC DNA]</scope>
    <source>
        <strain evidence="1">G3</strain>
    </source>
</reference>
<dbReference type="VEuPathDB" id="TrichDB:TVAGG3_0925750"/>
<dbReference type="Proteomes" id="UP000001542">
    <property type="component" value="Unassembled WGS sequence"/>
</dbReference>
<name>A2DXD6_TRIV3</name>
<keyword evidence="2" id="KW-1185">Reference proteome</keyword>
<sequence length="1567" mass="175948">MDALVGNLEKIAKQKRLVPAEQIICNLLLDFEKNFPEKLSDELGQTLEKALLPLFNINKGELSMQCANRIAKCLIKIYDTQSSPKLWDLITMVTKKPNSANVIGISLVIDKLGHTIKSMLPGLVQKLIPLIPKINYPCLMAIAACYRVDKNGLKANAEEAFNITAKHFVNSNETFQLSAIRLFIALLATGAVSTQKFIHIAFTIIKNATSTFVTDEACFLVAQIAYLPFSLKGNGPEQASDFSISKKGGQTGDKSLFEEAFSVLTAFKSNFPMVLQHFLDLLPPQTVHKNLPLLFNYVRKTMPSEVVQLMSLFGTDVRKELFTSVAKEQPPTAAQLLLLRALQCDYTSTREIAALALQLTQGGNSSARRTAASYYANLCNTHPEHARLYLETATLYLAKPPDNNPNADNDFQGMATIATYILGASKQRMKWADELAAHIGDFLNCALVLTDIFDIQFWAAFSVMTVLPRCLVPHELVANALDNFISYFDQQISIGDAKSKRIKNLGLVMALFLVQHSDYEQGPRILQLLMDQYCLQCQTSRLAVFLAGPKIIPKTPELTSIVLILLEPILKSVPSSEYSRERIKCPMPSSVDLLQPLTFKQYNYEIIFDKISAPPFNYYTIENFSNLVAALEPKAVDVLVNRLLHSYDNALMGHNLLLSIVLDPKTRDLLPSGLHVSLIDQMNDNADLIQQQITAEVIGIWVKDDIDAINQTINYIKKQRNRSKCLIYSAIIAHASLDENLISSLMHELNDIAKNTNATPYALHALSVLYSCHSVILSAMKVTDIQLQAIIQILNSENILKPFNLYYLSLCFQNILPIISPEIQESKAAVIPVLRLIIQAFRQIKIPFSMQIMFRILRPVFAFARDLIDPEPIVFPSHLGASIPLQLAACGAFADMLKVPSPNDPDFFDLVPKFLILLQRSSDKRADQFVNAVANVFAEGAQGKEDDEQVRAKLTAWIRQIKTILSASAIPNTGDATIEADYLVKNCALAVAKTILPVLSKSRPLLTENLDDLMTSVTRAIETGKKELVQLSFQLMHLIIVHFESVITDDGSRLLELYDSQFAIAVRFGFQSDLSLSGPFLIKFLSFHYENLKNRPEEFMTVLNGFINGLTVCKQRTFAYYDISSHLCSIARQNENVFKLVVNFSEKLVPDFGEIIKRSMQLWRNSPKWKEISQFRLDYENFYRELSTTFVWLQHYFNLDIIKVNDLVEFFIQEISKCTESWRILSAFESLAAAFLYYSDQINEEQVNQAISAVHHANQLSSQLLSFALPSFLLSCSRLIKPGNDETWSHLIQFALKSTFSLESLAHLVKKGPLEAVDSLSDEIIDRVLNELTNSSIEDDKATAFFAVFFDKSPKNCQKVLDKVYEKIDKTAHLNFVLDVSKRAILTKDSQVETTKCSELAWKQFKTGGMVFFADIILKDKEIGSKVVTNDKFSSLKDYCLNDITNVVVFLQFLRLSISCLTENDHENLVAATSICIEVISAFGTDVQRGKDIVSCAVNAVQDVRKIDESAIKEAFKGSSQRAKQTCVQSTEKQVSKIETRKRARTLKTFGSIKRKETNDDGWQSLD</sequence>
<dbReference type="SUPFAM" id="SSF48371">
    <property type="entry name" value="ARM repeat"/>
    <property type="match status" value="1"/>
</dbReference>
<proteinExistence type="predicted"/>
<protein>
    <submittedName>
        <fullName evidence="1">Uncharacterized protein</fullName>
    </submittedName>
</protein>
<dbReference type="VEuPathDB" id="TrichDB:TVAG_379980"/>
<accession>A2DXD6</accession>
<dbReference type="InterPro" id="IPR016024">
    <property type="entry name" value="ARM-type_fold"/>
</dbReference>
<gene>
    <name evidence="1" type="ORF">TVAG_379980</name>
</gene>
<dbReference type="KEGG" id="tva:4772892"/>
<dbReference type="RefSeq" id="XP_001327111.1">
    <property type="nucleotide sequence ID" value="XM_001327076.1"/>
</dbReference>
<dbReference type="InParanoid" id="A2DXD6"/>